<name>A0A2T5G7G2_9BACL</name>
<dbReference type="Gene3D" id="3.40.50.1580">
    <property type="entry name" value="Nucleoside phosphorylase domain"/>
    <property type="match status" value="1"/>
</dbReference>
<comment type="pathway">
    <text evidence="1">Amino-acid biosynthesis; L-methionine biosynthesis via salvage pathway; S-methyl-5-thio-alpha-D-ribose 1-phosphate from S-methyl-5'-thioadenosine (hydrolase route): step 1/2.</text>
</comment>
<dbReference type="NCBIfam" id="NF004079">
    <property type="entry name" value="PRK05584.1"/>
    <property type="match status" value="1"/>
</dbReference>
<dbReference type="EMBL" id="PEBW01000003">
    <property type="protein sequence ID" value="PTQ52124.1"/>
    <property type="molecule type" value="Genomic_DNA"/>
</dbReference>
<dbReference type="SUPFAM" id="SSF53167">
    <property type="entry name" value="Purine and uridine phosphorylases"/>
    <property type="match status" value="1"/>
</dbReference>
<dbReference type="NCBIfam" id="TIGR01704">
    <property type="entry name" value="MTA_SAH-Nsdase"/>
    <property type="match status" value="1"/>
</dbReference>
<evidence type="ECO:0000256" key="4">
    <source>
        <dbReference type="ARBA" id="ARBA00022801"/>
    </source>
</evidence>
<dbReference type="Proteomes" id="UP000244016">
    <property type="component" value="Unassembled WGS sequence"/>
</dbReference>
<dbReference type="InterPro" id="IPR035994">
    <property type="entry name" value="Nucleoside_phosphorylase_sf"/>
</dbReference>
<dbReference type="GO" id="GO:0008782">
    <property type="term" value="F:adenosylhomocysteine nucleosidase activity"/>
    <property type="evidence" value="ECO:0007669"/>
    <property type="project" value="UniProtKB-EC"/>
</dbReference>
<dbReference type="InterPro" id="IPR000845">
    <property type="entry name" value="Nucleoside_phosphorylase_d"/>
</dbReference>
<proteinExistence type="predicted"/>
<dbReference type="InterPro" id="IPR010049">
    <property type="entry name" value="MTA_SAH_Nsdase"/>
</dbReference>
<dbReference type="Pfam" id="PF01048">
    <property type="entry name" value="PNP_UDP_1"/>
    <property type="match status" value="1"/>
</dbReference>
<dbReference type="GO" id="GO:0019284">
    <property type="term" value="P:L-methionine salvage from S-adenosylmethionine"/>
    <property type="evidence" value="ECO:0007669"/>
    <property type="project" value="TreeGrafter"/>
</dbReference>
<evidence type="ECO:0000313" key="8">
    <source>
        <dbReference type="Proteomes" id="UP000244016"/>
    </source>
</evidence>
<comment type="caution">
    <text evidence="7">The sequence shown here is derived from an EMBL/GenBank/DDBJ whole genome shotgun (WGS) entry which is preliminary data.</text>
</comment>
<dbReference type="AlphaFoldDB" id="A0A2T5G7G2"/>
<dbReference type="GO" id="GO:0019509">
    <property type="term" value="P:L-methionine salvage from methylthioadenosine"/>
    <property type="evidence" value="ECO:0007669"/>
    <property type="project" value="UniProtKB-UniPathway"/>
</dbReference>
<dbReference type="CDD" id="cd09008">
    <property type="entry name" value="MTAN"/>
    <property type="match status" value="1"/>
</dbReference>
<evidence type="ECO:0000313" key="7">
    <source>
        <dbReference type="EMBL" id="PTQ52124.1"/>
    </source>
</evidence>
<keyword evidence="3" id="KW-0028">Amino-acid biosynthesis</keyword>
<gene>
    <name evidence="7" type="ORF">BLITH_1091</name>
</gene>
<keyword evidence="4" id="KW-0378">Hydrolase</keyword>
<evidence type="ECO:0000256" key="5">
    <source>
        <dbReference type="ARBA" id="ARBA00023167"/>
    </source>
</evidence>
<accession>A0A2T5G7G2</accession>
<dbReference type="UniPathway" id="UPA00904">
    <property type="reaction ID" value="UER00871"/>
</dbReference>
<dbReference type="EC" id="3.2.2.9" evidence="2"/>
<dbReference type="GO" id="GO:0008930">
    <property type="term" value="F:methylthioadenosine nucleosidase activity"/>
    <property type="evidence" value="ECO:0007669"/>
    <property type="project" value="InterPro"/>
</dbReference>
<dbReference type="GO" id="GO:0005829">
    <property type="term" value="C:cytosol"/>
    <property type="evidence" value="ECO:0007669"/>
    <property type="project" value="TreeGrafter"/>
</dbReference>
<reference evidence="7 8" key="1">
    <citation type="submission" date="2017-08" db="EMBL/GenBank/DDBJ databases">
        <title>Burning lignite coal seam in the remote Altai Mountains harbors a hydrogen-driven thermophilic microbial community.</title>
        <authorList>
            <person name="Kadnikov V.V."/>
            <person name="Mardanov A.V."/>
            <person name="Ivasenko D."/>
            <person name="Beletsky A.V."/>
            <person name="Karnachuk O.V."/>
            <person name="Ravin N.V."/>
        </authorList>
    </citation>
    <scope>NUCLEOTIDE SEQUENCE [LARGE SCALE GENOMIC DNA]</scope>
    <source>
        <strain evidence="7">AL31</strain>
    </source>
</reference>
<feature type="domain" description="Nucleoside phosphorylase" evidence="6">
    <location>
        <begin position="2"/>
        <end position="228"/>
    </location>
</feature>
<evidence type="ECO:0000256" key="1">
    <source>
        <dbReference type="ARBA" id="ARBA00004945"/>
    </source>
</evidence>
<dbReference type="PANTHER" id="PTHR46832">
    <property type="entry name" value="5'-METHYLTHIOADENOSINE/S-ADENOSYLHOMOCYSTEINE NUCLEOSIDASE"/>
    <property type="match status" value="1"/>
</dbReference>
<evidence type="ECO:0000259" key="6">
    <source>
        <dbReference type="Pfam" id="PF01048"/>
    </source>
</evidence>
<dbReference type="GO" id="GO:0009164">
    <property type="term" value="P:nucleoside catabolic process"/>
    <property type="evidence" value="ECO:0007669"/>
    <property type="project" value="InterPro"/>
</dbReference>
<sequence length="229" mass="24302">MRIGILAALREEFLPLVARLEDVREGEAARRPVVHGRLGGQEVTLIAAGVGKVNAAMAAQILIDRYAVSALYLTGVAGGAAPGLRPGDVVVADEVLQHDVDSTPLGFAPGEIPFADRWIFSTDERLRARLLWAAEAVTGKPPLVGRIVSGDRFIADREEVVRLRERFRAAAVEMEGGALGQVAWANGVPFAVLRTVSDTADGEAPRDFSAFLAESAERAASILVRAIAG</sequence>
<organism evidence="7 8">
    <name type="scientific">Brockia lithotrophica</name>
    <dbReference type="NCBI Taxonomy" id="933949"/>
    <lineage>
        <taxon>Bacteria</taxon>
        <taxon>Bacillati</taxon>
        <taxon>Bacillota</taxon>
        <taxon>Bacilli</taxon>
        <taxon>Bacillales</taxon>
        <taxon>Bacillales Family X. Incertae Sedis</taxon>
        <taxon>Brockia</taxon>
    </lineage>
</organism>
<evidence type="ECO:0000256" key="2">
    <source>
        <dbReference type="ARBA" id="ARBA00011974"/>
    </source>
</evidence>
<protein>
    <recommendedName>
        <fullName evidence="2">adenosylhomocysteine nucleosidase</fullName>
        <ecNumber evidence="2">3.2.2.9</ecNumber>
    </recommendedName>
</protein>
<evidence type="ECO:0000256" key="3">
    <source>
        <dbReference type="ARBA" id="ARBA00022605"/>
    </source>
</evidence>
<keyword evidence="5" id="KW-0486">Methionine biosynthesis</keyword>
<dbReference type="PANTHER" id="PTHR46832:SF1">
    <property type="entry name" value="5'-METHYLTHIOADENOSINE_S-ADENOSYLHOMOCYSTEINE NUCLEOSIDASE"/>
    <property type="match status" value="1"/>
</dbReference>